<feature type="transmembrane region" description="Helical" evidence="1">
    <location>
        <begin position="69"/>
        <end position="88"/>
    </location>
</feature>
<proteinExistence type="predicted"/>
<dbReference type="EMBL" id="GHWJ01006787">
    <property type="protein sequence ID" value="NOV39524.1"/>
    <property type="molecule type" value="Transcribed_RNA"/>
</dbReference>
<dbReference type="VEuPathDB" id="VectorBase:LOC119165086"/>
<organism evidence="2">
    <name type="scientific">Rhipicephalus microplus</name>
    <name type="common">Cattle tick</name>
    <name type="synonym">Boophilus microplus</name>
    <dbReference type="NCBI Taxonomy" id="6941"/>
    <lineage>
        <taxon>Eukaryota</taxon>
        <taxon>Metazoa</taxon>
        <taxon>Ecdysozoa</taxon>
        <taxon>Arthropoda</taxon>
        <taxon>Chelicerata</taxon>
        <taxon>Arachnida</taxon>
        <taxon>Acari</taxon>
        <taxon>Parasitiformes</taxon>
        <taxon>Ixodida</taxon>
        <taxon>Ixodoidea</taxon>
        <taxon>Ixodidae</taxon>
        <taxon>Rhipicephalinae</taxon>
        <taxon>Rhipicephalus</taxon>
        <taxon>Boophilus</taxon>
    </lineage>
</organism>
<keyword evidence="1" id="KW-1133">Transmembrane helix</keyword>
<accession>A0A6M2D1D1</accession>
<sequence length="138" mass="15127">MLDHIDDNRTIRTYLKFDEITEAEKHLKGHKPAHLLNYSDTPAATARVGYSKASPLSGSKIHLSATMKIFTAFTLLAILSVLAVLHFASAEEGLDQHHRVSRDAGCPDLNACTKKCLSEGHRTGTCLGLRRSSCHCVN</sequence>
<reference evidence="2" key="1">
    <citation type="submission" date="2019-09" db="EMBL/GenBank/DDBJ databases">
        <title>Organ-specific transcriptomic study of the physiology of the cattle tick, Rhipicephalus microplus.</title>
        <authorList>
            <person name="Tirloni L."/>
            <person name="Braz G."/>
            <person name="Gandara A.C.P."/>
            <person name="Sabadin G.A."/>
            <person name="da Silva R.M."/>
            <person name="Guizzo M.G."/>
            <person name="Machado J.A."/>
            <person name="Costa E.P."/>
            <person name="Gomes H.F."/>
            <person name="Moraes J."/>
            <person name="Mota M.B.S."/>
            <person name="Mesquita R.D."/>
            <person name="Alvarenga P.H."/>
            <person name="Alves F."/>
            <person name="Seixas A."/>
            <person name="da Fonseca R.N."/>
            <person name="Fogaca A."/>
            <person name="Logullo C."/>
            <person name="Tanaka A."/>
            <person name="Daffre S."/>
            <person name="Termignoni C."/>
            <person name="Vaz I.S.Jr."/>
            <person name="Oliveira P.L."/>
            <person name="Ribeiro J.M."/>
        </authorList>
    </citation>
    <scope>NUCLEOTIDE SEQUENCE</scope>
    <source>
        <strain evidence="2">Porto Alegre</strain>
    </source>
</reference>
<keyword evidence="1" id="KW-0812">Transmembrane</keyword>
<keyword evidence="1" id="KW-0472">Membrane</keyword>
<dbReference type="AlphaFoldDB" id="A0A6M2D1D1"/>
<evidence type="ECO:0000313" key="2">
    <source>
        <dbReference type="EMBL" id="NOV39524.1"/>
    </source>
</evidence>
<evidence type="ECO:0000256" key="1">
    <source>
        <dbReference type="SAM" id="Phobius"/>
    </source>
</evidence>
<name>A0A6M2D1D1_RHIMP</name>
<protein>
    <submittedName>
        <fullName evidence="2">Putative defensin</fullName>
    </submittedName>
</protein>